<comment type="caution">
    <text evidence="3">The sequence shown here is derived from an EMBL/GenBank/DDBJ whole genome shotgun (WGS) entry which is preliminary data.</text>
</comment>
<accession>A0A413J1Y4</accession>
<name>A0A413J1Y4_9BACE</name>
<dbReference type="AlphaFoldDB" id="A0A413J1Y4"/>
<evidence type="ECO:0000313" key="3">
    <source>
        <dbReference type="EMBL" id="RGY25155.1"/>
    </source>
</evidence>
<keyword evidence="2" id="KW-1133">Transmembrane helix</keyword>
<proteinExistence type="predicted"/>
<keyword evidence="2" id="KW-0812">Transmembrane</keyword>
<feature type="transmembrane region" description="Helical" evidence="2">
    <location>
        <begin position="33"/>
        <end position="52"/>
    </location>
</feature>
<dbReference type="Proteomes" id="UP000284431">
    <property type="component" value="Unassembled WGS sequence"/>
</dbReference>
<dbReference type="EMBL" id="QSCS01000017">
    <property type="protein sequence ID" value="RGY25155.1"/>
    <property type="molecule type" value="Genomic_DNA"/>
</dbReference>
<evidence type="ECO:0000256" key="1">
    <source>
        <dbReference type="SAM" id="Coils"/>
    </source>
</evidence>
<sequence length="354" mass="41482">MNFCHVLKQKVENDKDKIEYEKFHWEISAIKRFNICIVIIVLGIFICALFNISYKINEHNKACAKKFDSLTKDVVIDLPLIQKTDSNVTAILLESIIKQIDKHYSMKLGEIQTVADTRLSREMNNLNLWITVWAVLMGIISIGLPMFLSLIDFKKREFEKRELQKSGNYYKKIFEEDKNEFDTKIKKATKEQADQLEKQLIEVEGQSKIMFLLHLLSTLCNFSSTSFPESAERDQCVYDIVMKTSSAFDKIYIYYNQHRNYKPDTSFHSLIVFLIISCDQIKITISNRKVLRLLSDLTNTTEELEKKFCLYMRNKAEETDKEMYEKFLEALKSTNYALDNFKNGLKQLLAEHST</sequence>
<evidence type="ECO:0000256" key="2">
    <source>
        <dbReference type="SAM" id="Phobius"/>
    </source>
</evidence>
<gene>
    <name evidence="3" type="ORF">DXA49_11945</name>
</gene>
<feature type="coiled-coil region" evidence="1">
    <location>
        <begin position="171"/>
        <end position="206"/>
    </location>
</feature>
<organism evidence="3 4">
    <name type="scientific">Bacteroides caccae</name>
    <dbReference type="NCBI Taxonomy" id="47678"/>
    <lineage>
        <taxon>Bacteria</taxon>
        <taxon>Pseudomonadati</taxon>
        <taxon>Bacteroidota</taxon>
        <taxon>Bacteroidia</taxon>
        <taxon>Bacteroidales</taxon>
        <taxon>Bacteroidaceae</taxon>
        <taxon>Bacteroides</taxon>
    </lineage>
</organism>
<evidence type="ECO:0008006" key="5">
    <source>
        <dbReference type="Google" id="ProtNLM"/>
    </source>
</evidence>
<reference evidence="3 4" key="1">
    <citation type="submission" date="2018-08" db="EMBL/GenBank/DDBJ databases">
        <title>A genome reference for cultivated species of the human gut microbiota.</title>
        <authorList>
            <person name="Zou Y."/>
            <person name="Xue W."/>
            <person name="Luo G."/>
        </authorList>
    </citation>
    <scope>NUCLEOTIDE SEQUENCE [LARGE SCALE GENOMIC DNA]</scope>
    <source>
        <strain evidence="3 4">OF02-6LB</strain>
    </source>
</reference>
<evidence type="ECO:0000313" key="4">
    <source>
        <dbReference type="Proteomes" id="UP000284431"/>
    </source>
</evidence>
<feature type="transmembrane region" description="Helical" evidence="2">
    <location>
        <begin position="128"/>
        <end position="151"/>
    </location>
</feature>
<protein>
    <recommendedName>
        <fullName evidence="5">Transmembrane protein</fullName>
    </recommendedName>
</protein>
<keyword evidence="1" id="KW-0175">Coiled coil</keyword>
<keyword evidence="2" id="KW-0472">Membrane</keyword>